<reference evidence="2" key="1">
    <citation type="submission" date="2018-02" db="EMBL/GenBank/DDBJ databases">
        <title>Rhizophora mucronata_Transcriptome.</title>
        <authorList>
            <person name="Meera S.P."/>
            <person name="Sreeshan A."/>
            <person name="Augustine A."/>
        </authorList>
    </citation>
    <scope>NUCLEOTIDE SEQUENCE</scope>
    <source>
        <tissue evidence="2">Leaf</tissue>
    </source>
</reference>
<evidence type="ECO:0000313" key="2">
    <source>
        <dbReference type="EMBL" id="MBX65371.1"/>
    </source>
</evidence>
<accession>A0A2P2QED9</accession>
<dbReference type="AlphaFoldDB" id="A0A2P2QED9"/>
<evidence type="ECO:0000256" key="1">
    <source>
        <dbReference type="SAM" id="MobiDB-lite"/>
    </source>
</evidence>
<sequence length="72" mass="8958">MLTRSRRCRRHNSAEWFKHQLKNPLFFSQKKRGKKTHENKATNQKKTRVYSIRNHITNSRKQYRDYLVRLKN</sequence>
<protein>
    <submittedName>
        <fullName evidence="2">Uncharacterized protein</fullName>
    </submittedName>
</protein>
<name>A0A2P2QED9_RHIMU</name>
<proteinExistence type="predicted"/>
<feature type="compositionally biased region" description="Basic residues" evidence="1">
    <location>
        <begin position="29"/>
        <end position="48"/>
    </location>
</feature>
<feature type="region of interest" description="Disordered" evidence="1">
    <location>
        <begin position="26"/>
        <end position="48"/>
    </location>
</feature>
<dbReference type="EMBL" id="GGEC01084887">
    <property type="protein sequence ID" value="MBX65371.1"/>
    <property type="molecule type" value="Transcribed_RNA"/>
</dbReference>
<organism evidence="2">
    <name type="scientific">Rhizophora mucronata</name>
    <name type="common">Asiatic mangrove</name>
    <dbReference type="NCBI Taxonomy" id="61149"/>
    <lineage>
        <taxon>Eukaryota</taxon>
        <taxon>Viridiplantae</taxon>
        <taxon>Streptophyta</taxon>
        <taxon>Embryophyta</taxon>
        <taxon>Tracheophyta</taxon>
        <taxon>Spermatophyta</taxon>
        <taxon>Magnoliopsida</taxon>
        <taxon>eudicotyledons</taxon>
        <taxon>Gunneridae</taxon>
        <taxon>Pentapetalae</taxon>
        <taxon>rosids</taxon>
        <taxon>fabids</taxon>
        <taxon>Malpighiales</taxon>
        <taxon>Rhizophoraceae</taxon>
        <taxon>Rhizophora</taxon>
    </lineage>
</organism>